<dbReference type="EMBL" id="JAKLTQ010000011">
    <property type="protein sequence ID" value="MCG2623128.1"/>
    <property type="molecule type" value="Genomic_DNA"/>
</dbReference>
<proteinExistence type="predicted"/>
<accession>A0ABS9L970</accession>
<organism evidence="1 2">
    <name type="scientific">Arthrobacter hankyongi</name>
    <dbReference type="NCBI Taxonomy" id="2904801"/>
    <lineage>
        <taxon>Bacteria</taxon>
        <taxon>Bacillati</taxon>
        <taxon>Actinomycetota</taxon>
        <taxon>Actinomycetes</taxon>
        <taxon>Micrococcales</taxon>
        <taxon>Micrococcaceae</taxon>
        <taxon>Arthrobacter</taxon>
    </lineage>
</organism>
<dbReference type="InterPro" id="IPR008928">
    <property type="entry name" value="6-hairpin_glycosidase_sf"/>
</dbReference>
<comment type="caution">
    <text evidence="1">The sequence shown here is derived from an EMBL/GenBank/DDBJ whole genome shotgun (WGS) entry which is preliminary data.</text>
</comment>
<evidence type="ECO:0000313" key="2">
    <source>
        <dbReference type="Proteomes" id="UP001165368"/>
    </source>
</evidence>
<protein>
    <recommendedName>
        <fullName evidence="3">GH15-like domain-containing protein</fullName>
    </recommendedName>
</protein>
<dbReference type="Proteomes" id="UP001165368">
    <property type="component" value="Unassembled WGS sequence"/>
</dbReference>
<dbReference type="RefSeq" id="WP_237822128.1">
    <property type="nucleotide sequence ID" value="NZ_JAKLTQ010000011.1"/>
</dbReference>
<evidence type="ECO:0000313" key="1">
    <source>
        <dbReference type="EMBL" id="MCG2623128.1"/>
    </source>
</evidence>
<name>A0ABS9L970_9MICC</name>
<keyword evidence="2" id="KW-1185">Reference proteome</keyword>
<sequence length="50" mass="5185">MLARANLLGLYGEEMDPATGAYLGNIPQALTHTAFVQAALALRDTAGPQA</sequence>
<gene>
    <name evidence="1" type="ORF">LVY72_14590</name>
</gene>
<reference evidence="1" key="1">
    <citation type="submission" date="2022-01" db="EMBL/GenBank/DDBJ databases">
        <authorList>
            <person name="Jo J.-H."/>
            <person name="Im W.-T."/>
        </authorList>
    </citation>
    <scope>NUCLEOTIDE SEQUENCE</scope>
    <source>
        <strain evidence="1">I2-34</strain>
    </source>
</reference>
<dbReference type="SUPFAM" id="SSF48208">
    <property type="entry name" value="Six-hairpin glycosidases"/>
    <property type="match status" value="1"/>
</dbReference>
<evidence type="ECO:0008006" key="3">
    <source>
        <dbReference type="Google" id="ProtNLM"/>
    </source>
</evidence>